<dbReference type="EMBL" id="BMAT01011332">
    <property type="protein sequence ID" value="GFR70615.1"/>
    <property type="molecule type" value="Genomic_DNA"/>
</dbReference>
<dbReference type="Proteomes" id="UP000762676">
    <property type="component" value="Unassembled WGS sequence"/>
</dbReference>
<evidence type="ECO:0000313" key="1">
    <source>
        <dbReference type="EMBL" id="GFR70615.1"/>
    </source>
</evidence>
<organism evidence="1 2">
    <name type="scientific">Elysia marginata</name>
    <dbReference type="NCBI Taxonomy" id="1093978"/>
    <lineage>
        <taxon>Eukaryota</taxon>
        <taxon>Metazoa</taxon>
        <taxon>Spiralia</taxon>
        <taxon>Lophotrochozoa</taxon>
        <taxon>Mollusca</taxon>
        <taxon>Gastropoda</taxon>
        <taxon>Heterobranchia</taxon>
        <taxon>Euthyneura</taxon>
        <taxon>Panpulmonata</taxon>
        <taxon>Sacoglossa</taxon>
        <taxon>Placobranchoidea</taxon>
        <taxon>Plakobranchidae</taxon>
        <taxon>Elysia</taxon>
    </lineage>
</organism>
<comment type="caution">
    <text evidence="1">The sequence shown here is derived from an EMBL/GenBank/DDBJ whole genome shotgun (WGS) entry which is preliminary data.</text>
</comment>
<keyword evidence="2" id="KW-1185">Reference proteome</keyword>
<accession>A0AAV4FCW3</accession>
<dbReference type="GO" id="GO:0003676">
    <property type="term" value="F:nucleic acid binding"/>
    <property type="evidence" value="ECO:0007669"/>
    <property type="project" value="InterPro"/>
</dbReference>
<gene>
    <name evidence="1" type="ORF">ElyMa_005657500</name>
</gene>
<name>A0AAV4FCW3_9GAST</name>
<dbReference type="Gene3D" id="3.30.420.10">
    <property type="entry name" value="Ribonuclease H-like superfamily/Ribonuclease H"/>
    <property type="match status" value="1"/>
</dbReference>
<reference evidence="1 2" key="1">
    <citation type="journal article" date="2021" name="Elife">
        <title>Chloroplast acquisition without the gene transfer in kleptoplastic sea slugs, Plakobranchus ocellatus.</title>
        <authorList>
            <person name="Maeda T."/>
            <person name="Takahashi S."/>
            <person name="Yoshida T."/>
            <person name="Shimamura S."/>
            <person name="Takaki Y."/>
            <person name="Nagai Y."/>
            <person name="Toyoda A."/>
            <person name="Suzuki Y."/>
            <person name="Arimoto A."/>
            <person name="Ishii H."/>
            <person name="Satoh N."/>
            <person name="Nishiyama T."/>
            <person name="Hasebe M."/>
            <person name="Maruyama T."/>
            <person name="Minagawa J."/>
            <person name="Obokata J."/>
            <person name="Shigenobu S."/>
        </authorList>
    </citation>
    <scope>NUCLEOTIDE SEQUENCE [LARGE SCALE GENOMIC DNA]</scope>
</reference>
<proteinExistence type="predicted"/>
<protein>
    <recommendedName>
        <fullName evidence="3">MADF domain-containing protein</fullName>
    </recommendedName>
</protein>
<evidence type="ECO:0000313" key="2">
    <source>
        <dbReference type="Proteomes" id="UP000762676"/>
    </source>
</evidence>
<dbReference type="AlphaFoldDB" id="A0AAV4FCW3"/>
<dbReference type="InterPro" id="IPR036397">
    <property type="entry name" value="RNaseH_sf"/>
</dbReference>
<evidence type="ECO:0008006" key="3">
    <source>
        <dbReference type="Google" id="ProtNLM"/>
    </source>
</evidence>
<sequence>MQKTSFPHVKNLILKVTLFCNKTVLLPTQFVQPKNFSVDIIAKDDWPLKSQDLNPVEYAMWDSLADKVYMELSMPFTENEMKAKTKECWTQVGIEELGKSIAHGAKDLELFSAGRRFCRSLGTLITPKFMDCFFASEVRAT</sequence>